<protein>
    <submittedName>
        <fullName evidence="2">Uncharacterized protein</fullName>
    </submittedName>
</protein>
<keyword evidence="1" id="KW-1133">Transmembrane helix</keyword>
<keyword evidence="3" id="KW-1185">Reference proteome</keyword>
<dbReference type="Proteomes" id="UP001185028">
    <property type="component" value="Unassembled WGS sequence"/>
</dbReference>
<evidence type="ECO:0000313" key="2">
    <source>
        <dbReference type="EMBL" id="MDR6245456.1"/>
    </source>
</evidence>
<keyword evidence="1" id="KW-0812">Transmembrane</keyword>
<comment type="caution">
    <text evidence="2">The sequence shown here is derived from an EMBL/GenBank/DDBJ whole genome shotgun (WGS) entry which is preliminary data.</text>
</comment>
<reference evidence="2 3" key="1">
    <citation type="submission" date="2023-07" db="EMBL/GenBank/DDBJ databases">
        <title>Genomic Encyclopedia of Type Strains, Phase IV (KMG-IV): sequencing the most valuable type-strain genomes for metagenomic binning, comparative biology and taxonomic classification.</title>
        <authorList>
            <person name="Goeker M."/>
        </authorList>
    </citation>
    <scope>NUCLEOTIDE SEQUENCE [LARGE SCALE GENOMIC DNA]</scope>
    <source>
        <strain evidence="2 3">DSM 22170</strain>
    </source>
</reference>
<name>A0ABU1J1S8_9BACL</name>
<accession>A0ABU1J1S8</accession>
<gene>
    <name evidence="2" type="ORF">JOC58_003369</name>
</gene>
<feature type="transmembrane region" description="Helical" evidence="1">
    <location>
        <begin position="7"/>
        <end position="26"/>
    </location>
</feature>
<evidence type="ECO:0000313" key="3">
    <source>
        <dbReference type="Proteomes" id="UP001185028"/>
    </source>
</evidence>
<keyword evidence="1" id="KW-0472">Membrane</keyword>
<dbReference type="EMBL" id="JAVDQH010000014">
    <property type="protein sequence ID" value="MDR6245456.1"/>
    <property type="molecule type" value="Genomic_DNA"/>
</dbReference>
<sequence>MQDIQDWLPYLLSIMLIIVLTCSLILRLYCDVARFWLIGNRVKEHIVFPLILSITSHPAPLRLSRTIRRKEAPDDDGSDCCLPLIASSYTHQRGGTIWTYSRDSLEFQVKGAAFTG</sequence>
<organism evidence="2 3">
    <name type="scientific">Paenibacillus hunanensis</name>
    <dbReference type="NCBI Taxonomy" id="539262"/>
    <lineage>
        <taxon>Bacteria</taxon>
        <taxon>Bacillati</taxon>
        <taxon>Bacillota</taxon>
        <taxon>Bacilli</taxon>
        <taxon>Bacillales</taxon>
        <taxon>Paenibacillaceae</taxon>
        <taxon>Paenibacillus</taxon>
    </lineage>
</organism>
<proteinExistence type="predicted"/>
<evidence type="ECO:0000256" key="1">
    <source>
        <dbReference type="SAM" id="Phobius"/>
    </source>
</evidence>